<feature type="transmembrane region" description="Helical" evidence="2">
    <location>
        <begin position="36"/>
        <end position="57"/>
    </location>
</feature>
<dbReference type="Pfam" id="PF07690">
    <property type="entry name" value="MFS_1"/>
    <property type="match status" value="1"/>
</dbReference>
<dbReference type="RefSeq" id="WP_197661863.1">
    <property type="nucleotide sequence ID" value="NZ_JAEAGR010000013.1"/>
</dbReference>
<keyword evidence="4" id="KW-1185">Reference proteome</keyword>
<keyword evidence="2" id="KW-0472">Membrane</keyword>
<dbReference type="Proteomes" id="UP000623269">
    <property type="component" value="Unassembled WGS sequence"/>
</dbReference>
<dbReference type="PANTHER" id="PTHR23530">
    <property type="entry name" value="TRANSPORT PROTEIN-RELATED"/>
    <property type="match status" value="1"/>
</dbReference>
<feature type="transmembrane region" description="Helical" evidence="2">
    <location>
        <begin position="282"/>
        <end position="299"/>
    </location>
</feature>
<dbReference type="AlphaFoldDB" id="A0A8J7HE55"/>
<feature type="transmembrane region" description="Helical" evidence="2">
    <location>
        <begin position="158"/>
        <end position="177"/>
    </location>
</feature>
<dbReference type="PANTHER" id="PTHR23530:SF1">
    <property type="entry name" value="PERMEASE, MAJOR FACILITATOR SUPERFAMILY-RELATED"/>
    <property type="match status" value="1"/>
</dbReference>
<feature type="transmembrane region" description="Helical" evidence="2">
    <location>
        <begin position="305"/>
        <end position="323"/>
    </location>
</feature>
<accession>A0A8J7HE55</accession>
<dbReference type="InterPro" id="IPR036259">
    <property type="entry name" value="MFS_trans_sf"/>
</dbReference>
<reference evidence="3" key="1">
    <citation type="submission" date="2020-12" db="EMBL/GenBank/DDBJ databases">
        <title>M. sibirica DSM 26468T genome.</title>
        <authorList>
            <person name="Thieme N."/>
            <person name="Rettenmaier R."/>
            <person name="Zverlov V."/>
            <person name="Liebl W."/>
        </authorList>
    </citation>
    <scope>NUCLEOTIDE SEQUENCE</scope>
    <source>
        <strain evidence="3">DSM 26468</strain>
    </source>
</reference>
<protein>
    <submittedName>
        <fullName evidence="3">MFS transporter</fullName>
    </submittedName>
</protein>
<dbReference type="InterPro" id="IPR053160">
    <property type="entry name" value="MFS_DHA3_Transporter"/>
</dbReference>
<dbReference type="Gene3D" id="1.20.1250.20">
    <property type="entry name" value="MFS general substrate transporter like domains"/>
    <property type="match status" value="1"/>
</dbReference>
<proteinExistence type="predicted"/>
<evidence type="ECO:0000256" key="2">
    <source>
        <dbReference type="SAM" id="Phobius"/>
    </source>
</evidence>
<organism evidence="3 4">
    <name type="scientific">Mobilitalea sibirica</name>
    <dbReference type="NCBI Taxonomy" id="1462919"/>
    <lineage>
        <taxon>Bacteria</taxon>
        <taxon>Bacillati</taxon>
        <taxon>Bacillota</taxon>
        <taxon>Clostridia</taxon>
        <taxon>Lachnospirales</taxon>
        <taxon>Lachnospiraceae</taxon>
        <taxon>Mobilitalea</taxon>
    </lineage>
</organism>
<evidence type="ECO:0000313" key="3">
    <source>
        <dbReference type="EMBL" id="MBH1941614.1"/>
    </source>
</evidence>
<sequence length="399" mass="44824">MNIKKYYVRQFFHELMPIYPIYSLLFQSKGLSVQHISLLLAIWSLPLVLLEIPTGVLSDRWSRRNMITLGSFFKASCYFLWIFSEGFLLFAIGFVLWGIGEAFISGAEEALLYDSLKSQDKEDIFDQVLGKGRFLAGTGNVIASIAGGFIGMYGGYQYALYLSVITALLSTAIGFGYKEVNYYKQRVIEKIHKDSGDTFRNALLFLTSNMKILIFSLLAIFVIGFAGVLDEYDPLIAKSYGLSIAGVGIWASIRFLLMALGGYLSHGLQKAVKKLFRIKNRFYTLILLCLSAVACLIWAGVIRNLFIMGIYGLYYLIMSASEVQVEDYIQKKIEDEGRATVHSILSLSYNLYGLAACGAIAILFHWIDIQEFLLWVAGYITLLVFGLAILYYCKSCKKG</sequence>
<dbReference type="EMBL" id="JAEAGR010000013">
    <property type="protein sequence ID" value="MBH1941614.1"/>
    <property type="molecule type" value="Genomic_DNA"/>
</dbReference>
<name>A0A8J7HE55_9FIRM</name>
<feature type="transmembrane region" description="Helical" evidence="2">
    <location>
        <begin position="344"/>
        <end position="366"/>
    </location>
</feature>
<dbReference type="InterPro" id="IPR011701">
    <property type="entry name" value="MFS"/>
</dbReference>
<gene>
    <name evidence="3" type="ORF">I5677_11995</name>
</gene>
<keyword evidence="2" id="KW-0812">Transmembrane</keyword>
<feature type="transmembrane region" description="Helical" evidence="2">
    <location>
        <begin position="240"/>
        <end position="261"/>
    </location>
</feature>
<comment type="caution">
    <text evidence="3">The sequence shown here is derived from an EMBL/GenBank/DDBJ whole genome shotgun (WGS) entry which is preliminary data.</text>
</comment>
<dbReference type="SUPFAM" id="SSF103473">
    <property type="entry name" value="MFS general substrate transporter"/>
    <property type="match status" value="1"/>
</dbReference>
<feature type="transmembrane region" description="Helical" evidence="2">
    <location>
        <begin position="372"/>
        <end position="393"/>
    </location>
</feature>
<keyword evidence="2" id="KW-1133">Transmembrane helix</keyword>
<dbReference type="GO" id="GO:0005886">
    <property type="term" value="C:plasma membrane"/>
    <property type="evidence" value="ECO:0007669"/>
    <property type="project" value="UniProtKB-SubCell"/>
</dbReference>
<comment type="subcellular location">
    <subcellularLocation>
        <location evidence="1">Cell membrane</location>
        <topology evidence="1">Multi-pass membrane protein</topology>
    </subcellularLocation>
</comment>
<dbReference type="GO" id="GO:0022857">
    <property type="term" value="F:transmembrane transporter activity"/>
    <property type="evidence" value="ECO:0007669"/>
    <property type="project" value="InterPro"/>
</dbReference>
<feature type="transmembrane region" description="Helical" evidence="2">
    <location>
        <begin position="78"/>
        <end position="99"/>
    </location>
</feature>
<evidence type="ECO:0000313" key="4">
    <source>
        <dbReference type="Proteomes" id="UP000623269"/>
    </source>
</evidence>
<evidence type="ECO:0000256" key="1">
    <source>
        <dbReference type="ARBA" id="ARBA00004651"/>
    </source>
</evidence>
<feature type="transmembrane region" description="Helical" evidence="2">
    <location>
        <begin position="202"/>
        <end position="228"/>
    </location>
</feature>